<dbReference type="EC" id="2.3.1.-" evidence="11"/>
<dbReference type="Proteomes" id="UP000283530">
    <property type="component" value="Unassembled WGS sequence"/>
</dbReference>
<evidence type="ECO:0000256" key="10">
    <source>
        <dbReference type="ARBA" id="ARBA00023315"/>
    </source>
</evidence>
<dbReference type="PANTHER" id="PTHR12317:SF63">
    <property type="entry name" value="DIACYLGLYCEROL O-ACYLTRANSFERASE 2"/>
    <property type="match status" value="1"/>
</dbReference>
<evidence type="ECO:0000256" key="2">
    <source>
        <dbReference type="ARBA" id="ARBA00005420"/>
    </source>
</evidence>
<feature type="compositionally biased region" description="Basic and acidic residues" evidence="12">
    <location>
        <begin position="46"/>
        <end position="63"/>
    </location>
</feature>
<evidence type="ECO:0000256" key="5">
    <source>
        <dbReference type="ARBA" id="ARBA00022692"/>
    </source>
</evidence>
<gene>
    <name evidence="13" type="ORF">CKAN_00099500</name>
</gene>
<dbReference type="InterPro" id="IPR007130">
    <property type="entry name" value="DAGAT"/>
</dbReference>
<dbReference type="Pfam" id="PF03982">
    <property type="entry name" value="DAGAT"/>
    <property type="match status" value="1"/>
</dbReference>
<evidence type="ECO:0000256" key="7">
    <source>
        <dbReference type="ARBA" id="ARBA00022989"/>
    </source>
</evidence>
<evidence type="ECO:0000256" key="12">
    <source>
        <dbReference type="SAM" id="MobiDB-lite"/>
    </source>
</evidence>
<evidence type="ECO:0000256" key="1">
    <source>
        <dbReference type="ARBA" id="ARBA00004477"/>
    </source>
</evidence>
<keyword evidence="8" id="KW-0443">Lipid metabolism</keyword>
<dbReference type="AlphaFoldDB" id="A0A443N2L6"/>
<keyword evidence="6 11" id="KW-0256">Endoplasmic reticulum</keyword>
<organism evidence="13 14">
    <name type="scientific">Cinnamomum micranthum f. kanehirae</name>
    <dbReference type="NCBI Taxonomy" id="337451"/>
    <lineage>
        <taxon>Eukaryota</taxon>
        <taxon>Viridiplantae</taxon>
        <taxon>Streptophyta</taxon>
        <taxon>Embryophyta</taxon>
        <taxon>Tracheophyta</taxon>
        <taxon>Spermatophyta</taxon>
        <taxon>Magnoliopsida</taxon>
        <taxon>Magnoliidae</taxon>
        <taxon>Laurales</taxon>
        <taxon>Lauraceae</taxon>
        <taxon>Cinnamomum</taxon>
    </lineage>
</organism>
<keyword evidence="5 11" id="KW-0812">Transmembrane</keyword>
<dbReference type="GO" id="GO:0019432">
    <property type="term" value="P:triglyceride biosynthetic process"/>
    <property type="evidence" value="ECO:0007669"/>
    <property type="project" value="UniProtKB-ARBA"/>
</dbReference>
<dbReference type="PANTHER" id="PTHR12317">
    <property type="entry name" value="DIACYLGLYCEROL O-ACYLTRANSFERASE"/>
    <property type="match status" value="1"/>
</dbReference>
<evidence type="ECO:0000256" key="6">
    <source>
        <dbReference type="ARBA" id="ARBA00022824"/>
    </source>
</evidence>
<dbReference type="OrthoDB" id="264532at2759"/>
<evidence type="ECO:0000256" key="8">
    <source>
        <dbReference type="ARBA" id="ARBA00023098"/>
    </source>
</evidence>
<feature type="transmembrane region" description="Helical" evidence="11">
    <location>
        <begin position="109"/>
        <end position="126"/>
    </location>
</feature>
<proteinExistence type="inferred from homology"/>
<keyword evidence="7 11" id="KW-1133">Transmembrane helix</keyword>
<feature type="transmembrane region" description="Helical" evidence="11">
    <location>
        <begin position="81"/>
        <end position="103"/>
    </location>
</feature>
<sequence>MSPRVHGTFGQSLEETGASRTFRIYICTQRFRERRKDSRLDLTCSKMEREGEERETNGDRQDGVTEPTVFRGTEYSPVQTTVALALWLGAIHLTALLILTAFFFFPSSLSFSILGVLVFFMVLPLNDKNRWGQKLARFICKYACGYFPITLIVEDIKAFDPNQAYIFGFEPHSVLPIGVVALANFTGFMPLPKIKVLASSAVFYTPFLRQIWTWLGLVPASRKKFVSYLGAGYSCIIVPGGAREIVHMEHDSEVAFLKARRGFVRIAIEMGRPLVPVFCYGQGNVYKWWKPGGKLLASIARVIKFTPIAFWGVFGSPIPYQHPMHVVVGRPIEVKKNPLATAEEVDEVHRQFVAALEKLYERHKAPAGYNDVQLRIL</sequence>
<evidence type="ECO:0000256" key="4">
    <source>
        <dbReference type="ARBA" id="ARBA00022679"/>
    </source>
</evidence>
<evidence type="ECO:0000256" key="11">
    <source>
        <dbReference type="RuleBase" id="RU367023"/>
    </source>
</evidence>
<protein>
    <recommendedName>
        <fullName evidence="11">Acyltransferase</fullName>
        <ecNumber evidence="11">2.3.1.-</ecNumber>
    </recommendedName>
</protein>
<reference evidence="13 14" key="1">
    <citation type="journal article" date="2019" name="Nat. Plants">
        <title>Stout camphor tree genome fills gaps in understanding of flowering plant genome evolution.</title>
        <authorList>
            <person name="Chaw S.M."/>
            <person name="Liu Y.C."/>
            <person name="Wu Y.W."/>
            <person name="Wang H.Y."/>
            <person name="Lin C.I."/>
            <person name="Wu C.S."/>
            <person name="Ke H.M."/>
            <person name="Chang L.Y."/>
            <person name="Hsu C.Y."/>
            <person name="Yang H.T."/>
            <person name="Sudianto E."/>
            <person name="Hsu M.H."/>
            <person name="Wu K.P."/>
            <person name="Wang L.N."/>
            <person name="Leebens-Mack J.H."/>
            <person name="Tsai I.J."/>
        </authorList>
    </citation>
    <scope>NUCLEOTIDE SEQUENCE [LARGE SCALE GENOMIC DNA]</scope>
    <source>
        <strain evidence="14">cv. Chaw 1501</strain>
        <tissue evidence="13">Young leaves</tissue>
    </source>
</reference>
<keyword evidence="14" id="KW-1185">Reference proteome</keyword>
<comment type="subcellular location">
    <subcellularLocation>
        <location evidence="1 11">Endoplasmic reticulum membrane</location>
        <topology evidence="1 11">Multi-pass membrane protein</topology>
    </subcellularLocation>
</comment>
<evidence type="ECO:0000256" key="9">
    <source>
        <dbReference type="ARBA" id="ARBA00023136"/>
    </source>
</evidence>
<evidence type="ECO:0000313" key="14">
    <source>
        <dbReference type="Proteomes" id="UP000283530"/>
    </source>
</evidence>
<dbReference type="CDD" id="cd07987">
    <property type="entry name" value="LPLAT_MGAT-like"/>
    <property type="match status" value="1"/>
</dbReference>
<feature type="region of interest" description="Disordered" evidence="12">
    <location>
        <begin position="46"/>
        <end position="67"/>
    </location>
</feature>
<evidence type="ECO:0000313" key="13">
    <source>
        <dbReference type="EMBL" id="RWR72755.1"/>
    </source>
</evidence>
<name>A0A443N2L6_9MAGN</name>
<keyword evidence="4 11" id="KW-0808">Transferase</keyword>
<accession>A0A443N2L6</accession>
<dbReference type="GO" id="GO:0005789">
    <property type="term" value="C:endoplasmic reticulum membrane"/>
    <property type="evidence" value="ECO:0007669"/>
    <property type="project" value="UniProtKB-SubCell"/>
</dbReference>
<keyword evidence="10 13" id="KW-0012">Acyltransferase</keyword>
<evidence type="ECO:0000256" key="3">
    <source>
        <dbReference type="ARBA" id="ARBA00022516"/>
    </source>
</evidence>
<dbReference type="STRING" id="337451.A0A443N2L6"/>
<dbReference type="GO" id="GO:0004144">
    <property type="term" value="F:diacylglycerol O-acyltransferase activity"/>
    <property type="evidence" value="ECO:0007669"/>
    <property type="project" value="UniProtKB-ARBA"/>
</dbReference>
<keyword evidence="3" id="KW-0444">Lipid biosynthesis</keyword>
<keyword evidence="9 11" id="KW-0472">Membrane</keyword>
<dbReference type="SUPFAM" id="SSF69593">
    <property type="entry name" value="Glycerol-3-phosphate (1)-acyltransferase"/>
    <property type="match status" value="1"/>
</dbReference>
<dbReference type="EMBL" id="QPKB01000001">
    <property type="protein sequence ID" value="RWR72755.1"/>
    <property type="molecule type" value="Genomic_DNA"/>
</dbReference>
<comment type="caution">
    <text evidence="13">The sequence shown here is derived from an EMBL/GenBank/DDBJ whole genome shotgun (WGS) entry which is preliminary data.</text>
</comment>
<comment type="similarity">
    <text evidence="2 11">Belongs to the diacylglycerol acyltransferase family.</text>
</comment>